<protein>
    <submittedName>
        <fullName evidence="3">Alpha/beta hydrolase</fullName>
    </submittedName>
</protein>
<dbReference type="Gene3D" id="6.10.140.700">
    <property type="match status" value="1"/>
</dbReference>
<evidence type="ECO:0000313" key="3">
    <source>
        <dbReference type="EMBL" id="MBD8028446.1"/>
    </source>
</evidence>
<reference evidence="3 4" key="1">
    <citation type="submission" date="2020-08" db="EMBL/GenBank/DDBJ databases">
        <title>A Genomic Blueprint of the Chicken Gut Microbiome.</title>
        <authorList>
            <person name="Gilroy R."/>
            <person name="Ravi A."/>
            <person name="Getino M."/>
            <person name="Pursley I."/>
            <person name="Horton D.L."/>
            <person name="Alikhan N.-F."/>
            <person name="Baker D."/>
            <person name="Gharbi K."/>
            <person name="Hall N."/>
            <person name="Watson M."/>
            <person name="Adriaenssens E.M."/>
            <person name="Foster-Nyarko E."/>
            <person name="Jarju S."/>
            <person name="Secka A."/>
            <person name="Antonio M."/>
            <person name="Oren A."/>
            <person name="Chaudhuri R."/>
            <person name="La Ragione R.M."/>
            <person name="Hildebrand F."/>
            <person name="Pallen M.J."/>
        </authorList>
    </citation>
    <scope>NUCLEOTIDE SEQUENCE [LARGE SCALE GENOMIC DNA]</scope>
    <source>
        <strain evidence="3 4">Re31</strain>
    </source>
</reference>
<dbReference type="PANTHER" id="PTHR43798">
    <property type="entry name" value="MONOACYLGLYCEROL LIPASE"/>
    <property type="match status" value="1"/>
</dbReference>
<dbReference type="EMBL" id="JACSQA010000040">
    <property type="protein sequence ID" value="MBD8028446.1"/>
    <property type="molecule type" value="Genomic_DNA"/>
</dbReference>
<keyword evidence="4" id="KW-1185">Reference proteome</keyword>
<dbReference type="SUPFAM" id="SSF53474">
    <property type="entry name" value="alpha/beta-Hydrolases"/>
    <property type="match status" value="1"/>
</dbReference>
<keyword evidence="1 3" id="KW-0378">Hydrolase</keyword>
<feature type="domain" description="AB hydrolase-1" evidence="2">
    <location>
        <begin position="47"/>
        <end position="120"/>
    </location>
</feature>
<dbReference type="InterPro" id="IPR050266">
    <property type="entry name" value="AB_hydrolase_sf"/>
</dbReference>
<name>A0ABR8XGV7_9BACL</name>
<evidence type="ECO:0000313" key="4">
    <source>
        <dbReference type="Proteomes" id="UP000640930"/>
    </source>
</evidence>
<sequence>MWIQQFVETTRGTFEIFVKGVGEPLAMTHLYSEYDERGTIAANPYTAYYKVYLINLRGAGNSVKALNVHQYSMEESVLDLESIRETLNIQKWGFAGHSTGGMLALKYGINFPLSLTKLIVGGAAASYEYGKDPKCIYCTENPNYKRIIEIMDRLNSKETTIEERKSLSYEWSLMSFYKEEKLKQLLTQPNSGKTVGERLQYFRKIEYPTYDVRDALKLVNIPSYIYVGKNDSQCPLKFSEEIAALIPQANLTVFEESNHYPFFEEEVKFKEFVISTLSDIKTTSS</sequence>
<dbReference type="Proteomes" id="UP000640930">
    <property type="component" value="Unassembled WGS sequence"/>
</dbReference>
<dbReference type="InterPro" id="IPR000073">
    <property type="entry name" value="AB_hydrolase_1"/>
</dbReference>
<organism evidence="3 4">
    <name type="scientific">Ureibacillus galli</name>
    <dbReference type="NCBI Taxonomy" id="2762222"/>
    <lineage>
        <taxon>Bacteria</taxon>
        <taxon>Bacillati</taxon>
        <taxon>Bacillota</taxon>
        <taxon>Bacilli</taxon>
        <taxon>Bacillales</taxon>
        <taxon>Caryophanaceae</taxon>
        <taxon>Ureibacillus</taxon>
    </lineage>
</organism>
<accession>A0ABR8XGV7</accession>
<proteinExistence type="predicted"/>
<dbReference type="GO" id="GO:0016787">
    <property type="term" value="F:hydrolase activity"/>
    <property type="evidence" value="ECO:0007669"/>
    <property type="project" value="UniProtKB-KW"/>
</dbReference>
<evidence type="ECO:0000259" key="2">
    <source>
        <dbReference type="Pfam" id="PF00561"/>
    </source>
</evidence>
<dbReference type="Gene3D" id="3.40.50.1820">
    <property type="entry name" value="alpha/beta hydrolase"/>
    <property type="match status" value="1"/>
</dbReference>
<gene>
    <name evidence="3" type="ORF">H9636_17550</name>
</gene>
<dbReference type="InterPro" id="IPR029058">
    <property type="entry name" value="AB_hydrolase_fold"/>
</dbReference>
<dbReference type="RefSeq" id="WP_191708853.1">
    <property type="nucleotide sequence ID" value="NZ_JACSQA010000040.1"/>
</dbReference>
<evidence type="ECO:0000256" key="1">
    <source>
        <dbReference type="ARBA" id="ARBA00022801"/>
    </source>
</evidence>
<dbReference type="PANTHER" id="PTHR43798:SF31">
    <property type="entry name" value="AB HYDROLASE SUPERFAMILY PROTEIN YCLE"/>
    <property type="match status" value="1"/>
</dbReference>
<comment type="caution">
    <text evidence="3">The sequence shown here is derived from an EMBL/GenBank/DDBJ whole genome shotgun (WGS) entry which is preliminary data.</text>
</comment>
<dbReference type="Pfam" id="PF00561">
    <property type="entry name" value="Abhydrolase_1"/>
    <property type="match status" value="1"/>
</dbReference>